<proteinExistence type="predicted"/>
<protein>
    <submittedName>
        <fullName evidence="2">Caspase-8</fullName>
    </submittedName>
</protein>
<evidence type="ECO:0000313" key="2">
    <source>
        <dbReference type="WBParaSite" id="JU765_v2.g5544.t1"/>
    </source>
</evidence>
<name>A0AC34RCL8_9BILA</name>
<sequence>MAACEIIHPSCSTVDAMIEDLQKALNSQFKYPIAEFFCVSLIMTGHFIAFSTMADVIEKCNLWFKLPEKIGDFFSLSRYSRFPSNSLVEKENNDFGQPLNEKRRKMLKNCAKFFELDLDLEPVLDFLQFYSLITPEKVENIKNAPEKGDRCSIFVEHLLECPNSVIERLCHALVLSQQWNLFFVIYGYNDLDLNLLEEMSELHLQLCFDFESHENNCLTRLALTNLESNLEVNFGCCNDDYESDIPEADGFLNIEVNFTSNDTYEKIVADKNFYPNFSSPKGLALIINNERFSGSDQYSRRLGTDVDESNLRKLFEKLGYRVQVDRNLSADKMIERAQKFVKHPDHQVLSSCIVVVLSHGHYDNFVGSDCALLSVHSFTACFNAVNAPFLRGKPKIFFFQACRGRLRHYHDYGAHHPTNVDVTDFNFVSCFKPTKPILRASSPFEAPKTGEEIQQSFPTTPSTRLQGALKNLYQTNSSKTQKIPTEGDILIAYATTPNYVSWRNAVKGSWFIQSICEVFSQHAATMDIHKLMTRVQKKVAEVFEASHAKEKQMPESHSRLRKDFYFFPGITKPIKNSPVKSTARTSEHFNFDPFKFHREKQLKRFPTQKIVQLRRTVLPVLCQNRTVKLINTIVKKMIKIVKILEDF</sequence>
<dbReference type="Proteomes" id="UP000887576">
    <property type="component" value="Unplaced"/>
</dbReference>
<evidence type="ECO:0000313" key="1">
    <source>
        <dbReference type="Proteomes" id="UP000887576"/>
    </source>
</evidence>
<dbReference type="WBParaSite" id="JU765_v2.g5544.t1">
    <property type="protein sequence ID" value="JU765_v2.g5544.t1"/>
    <property type="gene ID" value="JU765_v2.g5544"/>
</dbReference>
<organism evidence="1 2">
    <name type="scientific">Panagrolaimus sp. JU765</name>
    <dbReference type="NCBI Taxonomy" id="591449"/>
    <lineage>
        <taxon>Eukaryota</taxon>
        <taxon>Metazoa</taxon>
        <taxon>Ecdysozoa</taxon>
        <taxon>Nematoda</taxon>
        <taxon>Chromadorea</taxon>
        <taxon>Rhabditida</taxon>
        <taxon>Tylenchina</taxon>
        <taxon>Panagrolaimomorpha</taxon>
        <taxon>Panagrolaimoidea</taxon>
        <taxon>Panagrolaimidae</taxon>
        <taxon>Panagrolaimus</taxon>
    </lineage>
</organism>
<accession>A0AC34RCL8</accession>
<reference evidence="2" key="1">
    <citation type="submission" date="2022-11" db="UniProtKB">
        <authorList>
            <consortium name="WormBaseParasite"/>
        </authorList>
    </citation>
    <scope>IDENTIFICATION</scope>
</reference>